<organism evidence="3 4">
    <name type="scientific">Moorena producens PAL-8-15-08-1</name>
    <dbReference type="NCBI Taxonomy" id="1458985"/>
    <lineage>
        <taxon>Bacteria</taxon>
        <taxon>Bacillati</taxon>
        <taxon>Cyanobacteriota</taxon>
        <taxon>Cyanophyceae</taxon>
        <taxon>Coleofasciculales</taxon>
        <taxon>Coleofasciculaceae</taxon>
        <taxon>Moorena</taxon>
    </lineage>
</organism>
<keyword evidence="2" id="KW-0472">Membrane</keyword>
<gene>
    <name evidence="3" type="ORF">BJP34_08900</name>
</gene>
<evidence type="ECO:0000256" key="2">
    <source>
        <dbReference type="SAM" id="Phobius"/>
    </source>
</evidence>
<evidence type="ECO:0000256" key="1">
    <source>
        <dbReference type="SAM" id="Coils"/>
    </source>
</evidence>
<keyword evidence="2" id="KW-1133">Transmembrane helix</keyword>
<dbReference type="STRING" id="1458985.BJP34_08900"/>
<name>A0A1D8TPL8_9CYAN</name>
<sequence>MSHKIYAPNIHLFAFHLRNVSSSDSQADRDYDSKLLWHKCHDIFAKFQIQQTLDLREVAEGSRIALLNGATKENILLPLEGKLSLNNGKGIRITGQACPLQIYDSYALGLNIRIPEVENNQKTEDVDLTVFNYFNPDQCFLPSKINSNINSSLGQILLLTAWLPQKQVQDSHVWKEIADQCVQNFMGEKDKDNCPPLYQEGQLFDSPIFEYGIPDQSQDYGQIFVWLFLGEEVNGNYGARAEENFCLFYQNFIDLFFYRQKVIKAYQLSREVYSDAYQGYQEIKKIINETTGHRLEAYATTQSQDNQSLLSEAELLDFKKKLRILPKLDLNYSDWLRQLESYSLTMKINAHNYSEKLKQVKEKLPKDEDLSFLSVFEHKISPTYQEQIQINLSYFGHSSALLDKAISSIRGIVEIEQAERDRALEKALRDKEEADRAREKKLERWITSVGIGLAVSSISSQSDAKQPLEAILIELDLKGFLNCPKAEDQPCLSYSVVFVLFHILIGVAVGVGVGAIAVFAAFILDRIIHCWSKLSAKGVGSREQGAGNRE</sequence>
<dbReference type="RefSeq" id="WP_070392036.1">
    <property type="nucleotide sequence ID" value="NZ_CP017599.1"/>
</dbReference>
<dbReference type="AlphaFoldDB" id="A0A1D8TPL8"/>
<keyword evidence="2" id="KW-0812">Transmembrane</keyword>
<proteinExistence type="predicted"/>
<accession>A0A1D8TPL8</accession>
<evidence type="ECO:0000313" key="4">
    <source>
        <dbReference type="Proteomes" id="UP000177870"/>
    </source>
</evidence>
<dbReference type="EMBL" id="CP017599">
    <property type="protein sequence ID" value="AOW99554.1"/>
    <property type="molecule type" value="Genomic_DNA"/>
</dbReference>
<dbReference type="Proteomes" id="UP000177870">
    <property type="component" value="Chromosome"/>
</dbReference>
<protein>
    <submittedName>
        <fullName evidence="3">Uncharacterized protein</fullName>
    </submittedName>
</protein>
<feature type="transmembrane region" description="Helical" evidence="2">
    <location>
        <begin position="492"/>
        <end position="524"/>
    </location>
</feature>
<dbReference type="KEGG" id="mpro:BJP34_08900"/>
<feature type="coiled-coil region" evidence="1">
    <location>
        <begin position="415"/>
        <end position="444"/>
    </location>
</feature>
<keyword evidence="1" id="KW-0175">Coiled coil</keyword>
<evidence type="ECO:0000313" key="3">
    <source>
        <dbReference type="EMBL" id="AOW99554.1"/>
    </source>
</evidence>
<dbReference type="OrthoDB" id="448901at2"/>
<reference evidence="4" key="1">
    <citation type="submission" date="2016-10" db="EMBL/GenBank/DDBJ databases">
        <title>Comparative genomics uncovers the prolific and rare metabolic potential of the cyanobacterial genus Moorea.</title>
        <authorList>
            <person name="Leao T."/>
            <person name="Castelao G."/>
            <person name="Korobeynikov A."/>
            <person name="Monroe E.A."/>
            <person name="Podell S."/>
            <person name="Glukhov E."/>
            <person name="Allen E."/>
            <person name="Gerwick W.H."/>
            <person name="Gerwick L."/>
        </authorList>
    </citation>
    <scope>NUCLEOTIDE SEQUENCE [LARGE SCALE GENOMIC DNA]</scope>
    <source>
        <strain evidence="4">PAL-8-15-08-1</strain>
    </source>
</reference>